<dbReference type="Pfam" id="PF07811">
    <property type="entry name" value="TadE"/>
    <property type="match status" value="1"/>
</dbReference>
<feature type="domain" description="TadE-like" evidence="2">
    <location>
        <begin position="10"/>
        <end position="49"/>
    </location>
</feature>
<proteinExistence type="predicted"/>
<reference evidence="3 4" key="1">
    <citation type="submission" date="2016-04" db="EMBL/GenBank/DDBJ databases">
        <authorList>
            <person name="Evans L.H."/>
            <person name="Alamgir A."/>
            <person name="Owens N."/>
            <person name="Weber N.D."/>
            <person name="Virtaneva K."/>
            <person name="Barbian K."/>
            <person name="Babar A."/>
            <person name="Rosenke K."/>
        </authorList>
    </citation>
    <scope>NUCLEOTIDE SEQUENCE [LARGE SCALE GENOMIC DNA]</scope>
    <source>
        <strain evidence="3 4">IFM 0406</strain>
    </source>
</reference>
<evidence type="ECO:0000259" key="2">
    <source>
        <dbReference type="Pfam" id="PF07811"/>
    </source>
</evidence>
<gene>
    <name evidence="3" type="ORF">AWN90_38805</name>
</gene>
<evidence type="ECO:0000313" key="3">
    <source>
        <dbReference type="EMBL" id="KZM70541.1"/>
    </source>
</evidence>
<keyword evidence="4" id="KW-1185">Reference proteome</keyword>
<dbReference type="InterPro" id="IPR012495">
    <property type="entry name" value="TadE-like_dom"/>
</dbReference>
<keyword evidence="1" id="KW-1133">Transmembrane helix</keyword>
<dbReference type="RefSeq" id="WP_067593665.1">
    <property type="nucleotide sequence ID" value="NZ_JABMCZ010000003.1"/>
</dbReference>
<dbReference type="EMBL" id="LWGR01000013">
    <property type="protein sequence ID" value="KZM70541.1"/>
    <property type="molecule type" value="Genomic_DNA"/>
</dbReference>
<evidence type="ECO:0000256" key="1">
    <source>
        <dbReference type="SAM" id="Phobius"/>
    </source>
</evidence>
<keyword evidence="1" id="KW-0472">Membrane</keyword>
<protein>
    <recommendedName>
        <fullName evidence="2">TadE-like domain-containing protein</fullName>
    </recommendedName>
</protein>
<accession>A0A164JMC8</accession>
<dbReference type="AlphaFoldDB" id="A0A164JMC8"/>
<name>A0A164JMC8_9NOCA</name>
<dbReference type="STRING" id="455432.AWN90_38805"/>
<comment type="caution">
    <text evidence="3">The sequence shown here is derived from an EMBL/GenBank/DDBJ whole genome shotgun (WGS) entry which is preliminary data.</text>
</comment>
<organism evidence="3 4">
    <name type="scientific">Nocardia terpenica</name>
    <dbReference type="NCBI Taxonomy" id="455432"/>
    <lineage>
        <taxon>Bacteria</taxon>
        <taxon>Bacillati</taxon>
        <taxon>Actinomycetota</taxon>
        <taxon>Actinomycetes</taxon>
        <taxon>Mycobacteriales</taxon>
        <taxon>Nocardiaceae</taxon>
        <taxon>Nocardia</taxon>
    </lineage>
</organism>
<keyword evidence="1" id="KW-0812">Transmembrane</keyword>
<sequence length="127" mass="13703">MRRSDDRGSVLETVIITPMVLLLLFTALQGALYFHARNVAVKAAEAGLRQARGQHGNGPLGTAAAYAFIARNGPTVLRSPKVLVLRGPREASAHIVAQPIQLVPFLNLTVTVDQTQPVERVTRPGQM</sequence>
<dbReference type="Proteomes" id="UP000076512">
    <property type="component" value="Unassembled WGS sequence"/>
</dbReference>
<feature type="transmembrane region" description="Helical" evidence="1">
    <location>
        <begin position="15"/>
        <end position="34"/>
    </location>
</feature>
<evidence type="ECO:0000313" key="4">
    <source>
        <dbReference type="Proteomes" id="UP000076512"/>
    </source>
</evidence>